<feature type="domain" description="YjeF N-terminal" evidence="21">
    <location>
        <begin position="10"/>
        <end position="205"/>
    </location>
</feature>
<evidence type="ECO:0000256" key="13">
    <source>
        <dbReference type="ARBA" id="ARBA00023268"/>
    </source>
</evidence>
<feature type="binding site" evidence="17">
    <location>
        <position position="424"/>
    </location>
    <ligand>
        <name>(6S)-NADPHX</name>
        <dbReference type="ChEBI" id="CHEBI:64076"/>
    </ligand>
</feature>
<evidence type="ECO:0000256" key="19">
    <source>
        <dbReference type="PIRNR" id="PIRNR017184"/>
    </source>
</evidence>
<feature type="domain" description="YjeF C-terminal" evidence="20">
    <location>
        <begin position="212"/>
        <end position="480"/>
    </location>
</feature>
<evidence type="ECO:0000313" key="23">
    <source>
        <dbReference type="Proteomes" id="UP001168167"/>
    </source>
</evidence>
<dbReference type="PROSITE" id="PS51385">
    <property type="entry name" value="YJEF_N"/>
    <property type="match status" value="1"/>
</dbReference>
<evidence type="ECO:0000256" key="15">
    <source>
        <dbReference type="ARBA" id="ARBA00048238"/>
    </source>
</evidence>
<name>A0ABT7QMB0_9GAMM</name>
<comment type="cofactor">
    <cofactor evidence="17">
        <name>Mg(2+)</name>
        <dbReference type="ChEBI" id="CHEBI:18420"/>
    </cofactor>
</comment>
<evidence type="ECO:0000256" key="3">
    <source>
        <dbReference type="ARBA" id="ARBA00006001"/>
    </source>
</evidence>
<dbReference type="PROSITE" id="PS01050">
    <property type="entry name" value="YJEF_C_2"/>
    <property type="match status" value="1"/>
</dbReference>
<organism evidence="22 23">
    <name type="scientific">Candidatus Doriopsillibacter californiensis</name>
    <dbReference type="NCBI Taxonomy" id="2970740"/>
    <lineage>
        <taxon>Bacteria</taxon>
        <taxon>Pseudomonadati</taxon>
        <taxon>Pseudomonadota</taxon>
        <taxon>Gammaproteobacteria</taxon>
        <taxon>Candidatus Tethybacterales</taxon>
        <taxon>Candidatus Persebacteraceae</taxon>
        <taxon>Candidatus Doriopsillibacter</taxon>
    </lineage>
</organism>
<dbReference type="Pfam" id="PF03853">
    <property type="entry name" value="YjeF_N"/>
    <property type="match status" value="1"/>
</dbReference>
<feature type="binding site" evidence="17">
    <location>
        <position position="423"/>
    </location>
    <ligand>
        <name>AMP</name>
        <dbReference type="ChEBI" id="CHEBI:456215"/>
    </ligand>
</feature>
<accession>A0ABT7QMB0</accession>
<keyword evidence="6 17" id="KW-0547">Nucleotide-binding</keyword>
<dbReference type="SUPFAM" id="SSF64153">
    <property type="entry name" value="YjeF N-terminal domain-like"/>
    <property type="match status" value="1"/>
</dbReference>
<dbReference type="NCBIfam" id="TIGR00196">
    <property type="entry name" value="yjeF_cterm"/>
    <property type="match status" value="1"/>
</dbReference>
<dbReference type="EC" id="4.2.1.136" evidence="19"/>
<dbReference type="InterPro" id="IPR017953">
    <property type="entry name" value="Carbohydrate_kinase_pred_CS"/>
</dbReference>
<keyword evidence="10 17" id="KW-0520">NAD</keyword>
<evidence type="ECO:0000256" key="11">
    <source>
        <dbReference type="ARBA" id="ARBA00023235"/>
    </source>
</evidence>
<dbReference type="InterPro" id="IPR036652">
    <property type="entry name" value="YjeF_N_dom_sf"/>
</dbReference>
<feature type="binding site" evidence="18">
    <location>
        <position position="151"/>
    </location>
    <ligand>
        <name>K(+)</name>
        <dbReference type="ChEBI" id="CHEBI:29103"/>
    </ligand>
</feature>
<feature type="binding site" evidence="18">
    <location>
        <begin position="119"/>
        <end position="125"/>
    </location>
    <ligand>
        <name>(6S)-NADPHX</name>
        <dbReference type="ChEBI" id="CHEBI:64076"/>
    </ligand>
</feature>
<evidence type="ECO:0000256" key="16">
    <source>
        <dbReference type="ARBA" id="ARBA00049209"/>
    </source>
</evidence>
<dbReference type="EC" id="5.1.99.6" evidence="19"/>
<evidence type="ECO:0000259" key="21">
    <source>
        <dbReference type="PROSITE" id="PS51385"/>
    </source>
</evidence>
<feature type="binding site" evidence="17">
    <location>
        <begin position="395"/>
        <end position="399"/>
    </location>
    <ligand>
        <name>AMP</name>
        <dbReference type="ChEBI" id="CHEBI:456215"/>
    </ligand>
</feature>
<evidence type="ECO:0000313" key="22">
    <source>
        <dbReference type="EMBL" id="MDM5147540.1"/>
    </source>
</evidence>
<feature type="binding site" evidence="18">
    <location>
        <begin position="57"/>
        <end position="61"/>
    </location>
    <ligand>
        <name>(6S)-NADPHX</name>
        <dbReference type="ChEBI" id="CHEBI:64076"/>
    </ligand>
</feature>
<feature type="binding site" evidence="18">
    <location>
        <position position="148"/>
    </location>
    <ligand>
        <name>(6S)-NADPHX</name>
        <dbReference type="ChEBI" id="CHEBI:64076"/>
    </ligand>
</feature>
<evidence type="ECO:0000256" key="9">
    <source>
        <dbReference type="ARBA" id="ARBA00022958"/>
    </source>
</evidence>
<evidence type="ECO:0000256" key="12">
    <source>
        <dbReference type="ARBA" id="ARBA00023239"/>
    </source>
</evidence>
<dbReference type="InterPro" id="IPR030677">
    <property type="entry name" value="Nnr"/>
</dbReference>
<feature type="binding site" evidence="17">
    <location>
        <position position="247"/>
    </location>
    <ligand>
        <name>(6S)-NADPHX</name>
        <dbReference type="ChEBI" id="CHEBI:64076"/>
    </ligand>
</feature>
<comment type="function">
    <text evidence="17">Catalyzes the dehydration of the S-form of NAD(P)HX at the expense of ADP, which is converted to AMP. Together with NAD(P)HX epimerase, which catalyzes the epimerization of the S- and R-forms, the enzyme allows the repair of both epimers of NAD(P)HX, a damaged form of NAD(P)H that is a result of enzymatic or heat-dependent hydration.</text>
</comment>
<sequence length="490" mass="50853">MIPLYNNKTIRSIEAEAFVYGDSFAVMMRAGKAIAQQAILMTKNDNRAILIIAGPGNNGGDALIAAASLRETGRNVRAVFLGNIACLSADAKKALAHGKPIFNDFADDDYALAIDGLFGIGLARPLDDTYKETVHRLNALSCPVLSIDIPSGINGDTGAAAGKAVYATRTITFFAAKLGLYTGDGAQAAGKVVVERLNFQGNATPCGFLLNDDDDLNLRQLQRHKNTHKGNYGTLAVIGGATGMVGASVLATRAAVRLGAGKVFALSLANPVPLLDWSMPEVMWCTATADILKTLSLQAGVIGVGMGTDSAAKRLLKTALTLPLPLVVDADALNLLAQHLPLRNLCTNRKAPLILTPHPTEAARMLGSDTIAVNKDRVHAAKTLAANYSACVILKGAGTVIADSSGWCICAAGNPGLAQAGAGDVLAGIIGALLAQTQNAEFAARAGVWLHAAAADEQAAQSGTIGLNLNTLAETAARRLNLYIENQVGD</sequence>
<dbReference type="EMBL" id="JANQAO010000002">
    <property type="protein sequence ID" value="MDM5147540.1"/>
    <property type="molecule type" value="Genomic_DNA"/>
</dbReference>
<keyword evidence="9 18" id="KW-0630">Potassium</keyword>
<dbReference type="Gene3D" id="3.40.50.10260">
    <property type="entry name" value="YjeF N-terminal domain"/>
    <property type="match status" value="1"/>
</dbReference>
<evidence type="ECO:0000256" key="17">
    <source>
        <dbReference type="HAMAP-Rule" id="MF_01965"/>
    </source>
</evidence>
<comment type="similarity">
    <text evidence="17">Belongs to the NnrD/CARKD family.</text>
</comment>
<keyword evidence="23" id="KW-1185">Reference proteome</keyword>
<feature type="binding site" evidence="18">
    <location>
        <position position="115"/>
    </location>
    <ligand>
        <name>K(+)</name>
        <dbReference type="ChEBI" id="CHEBI:29103"/>
    </ligand>
</feature>
<keyword evidence="12 17" id="KW-0456">Lyase</keyword>
<dbReference type="PROSITE" id="PS51383">
    <property type="entry name" value="YJEF_C_3"/>
    <property type="match status" value="1"/>
</dbReference>
<evidence type="ECO:0000256" key="2">
    <source>
        <dbReference type="ARBA" id="ARBA00000909"/>
    </source>
</evidence>
<dbReference type="PANTHER" id="PTHR12592">
    <property type="entry name" value="ATP-DEPENDENT (S)-NAD(P)H-HYDRATE DEHYDRATASE FAMILY MEMBER"/>
    <property type="match status" value="1"/>
</dbReference>
<evidence type="ECO:0000256" key="14">
    <source>
        <dbReference type="ARBA" id="ARBA00025153"/>
    </source>
</evidence>
<keyword evidence="7 17" id="KW-0067">ATP-binding</keyword>
<dbReference type="NCBIfam" id="TIGR00197">
    <property type="entry name" value="yjeF_nterm"/>
    <property type="match status" value="1"/>
</dbReference>
<dbReference type="Proteomes" id="UP001168167">
    <property type="component" value="Unassembled WGS sequence"/>
</dbReference>
<protein>
    <recommendedName>
        <fullName evidence="19">Bifunctional NAD(P)H-hydrate repair enzyme</fullName>
    </recommendedName>
    <alternativeName>
        <fullName evidence="19">Nicotinamide nucleotide repair protein</fullName>
    </alternativeName>
    <domain>
        <recommendedName>
            <fullName evidence="19">ADP-dependent (S)-NAD(P)H-hydrate dehydratase</fullName>
            <ecNumber evidence="19">4.2.1.136</ecNumber>
        </recommendedName>
        <alternativeName>
            <fullName evidence="19">ADP-dependent NAD(P)HX dehydratase</fullName>
        </alternativeName>
    </domain>
    <domain>
        <recommendedName>
            <fullName evidence="19">NAD(P)H-hydrate epimerase</fullName>
            <ecNumber evidence="19">5.1.99.6</ecNumber>
        </recommendedName>
    </domain>
</protein>
<comment type="catalytic activity">
    <reaction evidence="15 17 19">
        <text>(6S)-NADHX + ADP = AMP + phosphate + NADH + H(+)</text>
        <dbReference type="Rhea" id="RHEA:32223"/>
        <dbReference type="ChEBI" id="CHEBI:15378"/>
        <dbReference type="ChEBI" id="CHEBI:43474"/>
        <dbReference type="ChEBI" id="CHEBI:57945"/>
        <dbReference type="ChEBI" id="CHEBI:64074"/>
        <dbReference type="ChEBI" id="CHEBI:456215"/>
        <dbReference type="ChEBI" id="CHEBI:456216"/>
        <dbReference type="EC" id="4.2.1.136"/>
    </reaction>
</comment>
<evidence type="ECO:0000256" key="4">
    <source>
        <dbReference type="ARBA" id="ARBA00009524"/>
    </source>
</evidence>
<dbReference type="InterPro" id="IPR029056">
    <property type="entry name" value="Ribokinase-like"/>
</dbReference>
<comment type="similarity">
    <text evidence="4 19">In the C-terminal section; belongs to the NnrD/CARKD family.</text>
</comment>
<dbReference type="PIRSF" id="PIRSF017184">
    <property type="entry name" value="Nnr"/>
    <property type="match status" value="1"/>
</dbReference>
<comment type="function">
    <text evidence="14 19">Bifunctional enzyme that catalyzes the epimerization of the S- and R-forms of NAD(P)HX and the dehydration of the S-form of NAD(P)HX at the expense of ADP, which is converted to AMP. This allows the repair of both epimers of NAD(P)HX, a damaged form of NAD(P)H that is a result of enzymatic or heat-dependent hydration.</text>
</comment>
<reference evidence="22" key="1">
    <citation type="submission" date="2022-08" db="EMBL/GenBank/DDBJ databases">
        <authorList>
            <person name="Dzunkova M."/>
            <person name="La Clair J."/>
            <person name="Tyml T."/>
            <person name="Doud D."/>
            <person name="Schulz F."/>
            <person name="Piquer S."/>
            <person name="Porcel Sanchis D."/>
            <person name="Osborn A."/>
            <person name="Robinson D."/>
            <person name="Louie K.B."/>
            <person name="Bowen B.P."/>
            <person name="Bowers R."/>
            <person name="Lee J."/>
            <person name="Arnau Llombart V."/>
            <person name="Diaz Villanueva W."/>
            <person name="Gosliner T."/>
            <person name="Northen T."/>
            <person name="Cheng J.-F."/>
            <person name="Burkart M.D."/>
            <person name="Woyke T."/>
        </authorList>
    </citation>
    <scope>NUCLEOTIDE SEQUENCE</scope>
    <source>
        <strain evidence="22">Df01</strain>
    </source>
</reference>
<comment type="similarity">
    <text evidence="3 19">In the N-terminal section; belongs to the NnrE/AIBP family.</text>
</comment>
<dbReference type="SUPFAM" id="SSF53613">
    <property type="entry name" value="Ribokinase-like"/>
    <property type="match status" value="1"/>
</dbReference>
<evidence type="ECO:0000256" key="7">
    <source>
        <dbReference type="ARBA" id="ARBA00022840"/>
    </source>
</evidence>
<keyword evidence="8 17" id="KW-0521">NADP</keyword>
<dbReference type="HAMAP" id="MF_01965">
    <property type="entry name" value="NADHX_dehydratase"/>
    <property type="match status" value="1"/>
</dbReference>
<evidence type="ECO:0000256" key="8">
    <source>
        <dbReference type="ARBA" id="ARBA00022857"/>
    </source>
</evidence>
<evidence type="ECO:0000256" key="1">
    <source>
        <dbReference type="ARBA" id="ARBA00000013"/>
    </source>
</evidence>
<reference evidence="22" key="2">
    <citation type="journal article" date="2023" name="Microbiome">
        <title>Synthase-selected sorting approach identifies a beta-lactone synthase in a nudibranch symbiotic bacterium.</title>
        <authorList>
            <person name="Dzunkova M."/>
            <person name="La Clair J.J."/>
            <person name="Tyml T."/>
            <person name="Doud D."/>
            <person name="Schulz F."/>
            <person name="Piquer-Esteban S."/>
            <person name="Porcel Sanchis D."/>
            <person name="Osborn A."/>
            <person name="Robinson D."/>
            <person name="Louie K.B."/>
            <person name="Bowen B.P."/>
            <person name="Bowers R.M."/>
            <person name="Lee J."/>
            <person name="Arnau V."/>
            <person name="Diaz-Villanueva W."/>
            <person name="Stepanauskas R."/>
            <person name="Gosliner T."/>
            <person name="Date S.V."/>
            <person name="Northen T.R."/>
            <person name="Cheng J.F."/>
            <person name="Burkart M.D."/>
            <person name="Woyke T."/>
        </authorList>
    </citation>
    <scope>NUCLEOTIDE SEQUENCE</scope>
    <source>
        <strain evidence="22">Df01</strain>
    </source>
</reference>
<dbReference type="HAMAP" id="MF_01966">
    <property type="entry name" value="NADHX_epimerase"/>
    <property type="match status" value="1"/>
</dbReference>
<dbReference type="Pfam" id="PF01256">
    <property type="entry name" value="Carb_kinase"/>
    <property type="match status" value="1"/>
</dbReference>
<dbReference type="InterPro" id="IPR004443">
    <property type="entry name" value="YjeF_N_dom"/>
</dbReference>
<comment type="catalytic activity">
    <reaction evidence="1 18 19">
        <text>(6R)-NADHX = (6S)-NADHX</text>
        <dbReference type="Rhea" id="RHEA:32215"/>
        <dbReference type="ChEBI" id="CHEBI:64074"/>
        <dbReference type="ChEBI" id="CHEBI:64075"/>
        <dbReference type="EC" id="5.1.99.6"/>
    </reaction>
</comment>
<feature type="binding site" evidence="18">
    <location>
        <position position="58"/>
    </location>
    <ligand>
        <name>K(+)</name>
        <dbReference type="ChEBI" id="CHEBI:29103"/>
    </ligand>
</feature>
<evidence type="ECO:0000259" key="20">
    <source>
        <dbReference type="PROSITE" id="PS51383"/>
    </source>
</evidence>
<evidence type="ECO:0000256" key="10">
    <source>
        <dbReference type="ARBA" id="ARBA00023027"/>
    </source>
</evidence>
<comment type="similarity">
    <text evidence="18">Belongs to the NnrE/AIBP family.</text>
</comment>
<proteinExistence type="inferred from homology"/>
<evidence type="ECO:0000256" key="18">
    <source>
        <dbReference type="HAMAP-Rule" id="MF_01966"/>
    </source>
</evidence>
<gene>
    <name evidence="17" type="primary">nnrD</name>
    <name evidence="18" type="synonym">nnrE</name>
    <name evidence="22" type="ORF">NQX30_04045</name>
</gene>
<keyword evidence="13" id="KW-0511">Multifunctional enzyme</keyword>
<evidence type="ECO:0000256" key="6">
    <source>
        <dbReference type="ARBA" id="ARBA00022741"/>
    </source>
</evidence>
<comment type="caution">
    <text evidence="22">The sequence shown here is derived from an EMBL/GenBank/DDBJ whole genome shotgun (WGS) entry which is preliminary data.</text>
</comment>
<comment type="cofactor">
    <cofactor evidence="18 19">
        <name>K(+)</name>
        <dbReference type="ChEBI" id="CHEBI:29103"/>
    </cofactor>
    <text evidence="18 19">Binds 1 potassium ion per subunit.</text>
</comment>
<feature type="binding site" evidence="17">
    <location>
        <position position="358"/>
    </location>
    <ligand>
        <name>(6S)-NADPHX</name>
        <dbReference type="ChEBI" id="CHEBI:64076"/>
    </ligand>
</feature>
<dbReference type="PANTHER" id="PTHR12592:SF0">
    <property type="entry name" value="ATP-DEPENDENT (S)-NAD(P)H-HYDRATE DEHYDRATASE"/>
    <property type="match status" value="1"/>
</dbReference>
<feature type="binding site" evidence="18">
    <location>
        <position position="130"/>
    </location>
    <ligand>
        <name>(6S)-NADPHX</name>
        <dbReference type="ChEBI" id="CHEBI:64076"/>
    </ligand>
</feature>
<keyword evidence="5 18" id="KW-0479">Metal-binding</keyword>
<dbReference type="InterPro" id="IPR000631">
    <property type="entry name" value="CARKD"/>
</dbReference>
<feature type="binding site" evidence="17">
    <location>
        <position position="305"/>
    </location>
    <ligand>
        <name>(6S)-NADPHX</name>
        <dbReference type="ChEBI" id="CHEBI:64076"/>
    </ligand>
</feature>
<comment type="function">
    <text evidence="18">Catalyzes the epimerization of the S- and R-forms of NAD(P)HX, a damaged form of NAD(P)H that is a result of enzymatic or heat-dependent hydration. This is a prerequisite for the S-specific NAD(P)H-hydrate dehydratase to allow the repair of both epimers of NAD(P)HX.</text>
</comment>
<dbReference type="Gene3D" id="3.40.1190.20">
    <property type="match status" value="1"/>
</dbReference>
<evidence type="ECO:0000256" key="5">
    <source>
        <dbReference type="ARBA" id="ARBA00022723"/>
    </source>
</evidence>
<comment type="catalytic activity">
    <reaction evidence="2 18 19">
        <text>(6R)-NADPHX = (6S)-NADPHX</text>
        <dbReference type="Rhea" id="RHEA:32227"/>
        <dbReference type="ChEBI" id="CHEBI:64076"/>
        <dbReference type="ChEBI" id="CHEBI:64077"/>
        <dbReference type="EC" id="5.1.99.6"/>
    </reaction>
</comment>
<comment type="catalytic activity">
    <reaction evidence="16 17 19">
        <text>(6S)-NADPHX + ADP = AMP + phosphate + NADPH + H(+)</text>
        <dbReference type="Rhea" id="RHEA:32235"/>
        <dbReference type="ChEBI" id="CHEBI:15378"/>
        <dbReference type="ChEBI" id="CHEBI:43474"/>
        <dbReference type="ChEBI" id="CHEBI:57783"/>
        <dbReference type="ChEBI" id="CHEBI:64076"/>
        <dbReference type="ChEBI" id="CHEBI:456215"/>
        <dbReference type="ChEBI" id="CHEBI:456216"/>
        <dbReference type="EC" id="4.2.1.136"/>
    </reaction>
</comment>
<dbReference type="CDD" id="cd01171">
    <property type="entry name" value="YXKO-related"/>
    <property type="match status" value="1"/>
</dbReference>
<comment type="subunit">
    <text evidence="17">Homotetramer.</text>
</comment>
<keyword evidence="11 18" id="KW-0413">Isomerase</keyword>